<feature type="signal peptide" evidence="1">
    <location>
        <begin position="1"/>
        <end position="25"/>
    </location>
</feature>
<name>A0A5C6TTV2_9SPHN</name>
<feature type="domain" description="Glucose/Sorbosone dehydrogenase" evidence="2">
    <location>
        <begin position="40"/>
        <end position="213"/>
    </location>
</feature>
<feature type="domain" description="Glucose/Sorbosone dehydrogenase" evidence="2">
    <location>
        <begin position="246"/>
        <end position="395"/>
    </location>
</feature>
<evidence type="ECO:0000256" key="1">
    <source>
        <dbReference type="SAM" id="SignalP"/>
    </source>
</evidence>
<dbReference type="InterPro" id="IPR012938">
    <property type="entry name" value="Glc/Sorbosone_DH"/>
</dbReference>
<dbReference type="EMBL" id="VOQQ01000001">
    <property type="protein sequence ID" value="TXC63853.1"/>
    <property type="molecule type" value="Genomic_DNA"/>
</dbReference>
<evidence type="ECO:0000313" key="3">
    <source>
        <dbReference type="EMBL" id="TXC63853.1"/>
    </source>
</evidence>
<keyword evidence="4" id="KW-1185">Reference proteome</keyword>
<dbReference type="InterPro" id="IPR011041">
    <property type="entry name" value="Quinoprot_gluc/sorb_DH_b-prop"/>
</dbReference>
<gene>
    <name evidence="3" type="ORF">FRZ32_09410</name>
</gene>
<dbReference type="Pfam" id="PF07995">
    <property type="entry name" value="GSDH"/>
    <property type="match status" value="2"/>
</dbReference>
<protein>
    <submittedName>
        <fullName evidence="3">PQQ-dependent sugar dehydrogenase</fullName>
    </submittedName>
</protein>
<dbReference type="InterPro" id="IPR011042">
    <property type="entry name" value="6-blade_b-propeller_TolB-like"/>
</dbReference>
<sequence>MTRLKPFLLSILLLAACGGGGPVAAQGDERPFRMAEVGRFEQPWAIAFMADGRALVTEKSGGLKIWRSGGETVDVAGVPAVAFGGQGGMLDVALAPDFARSRNVYLSYSEPGAENEGGGSGLALGRGRLVEADGAARLEDFRVLWRQLPRGRGGQFGGIIAFSPDGRFLFLSSGERQRFTPAQDPNQAVGKILRLTLDGAPPPGNPGAGRTGATMVQVTDPPRDTVAARTAPARTLSLPGPNLTPAETWSMGHRNPYGLAFAPDGRLWEHEMGPRGGDEFNLIEPGRNYGWPLVSEGENYDGVAIPDHSTRPDLTAPVLSWVPSISPSGLIFYSGRMFPAWRGSALLGALSGEALVRVEVRGAGARKADQWNLGMRVRDVAQAPDGSVFLVEDGGRSGGGRLFRLTPR</sequence>
<dbReference type="OrthoDB" id="9770043at2"/>
<proteinExistence type="predicted"/>
<dbReference type="Proteomes" id="UP000321249">
    <property type="component" value="Unassembled WGS sequence"/>
</dbReference>
<dbReference type="PANTHER" id="PTHR19328:SF75">
    <property type="entry name" value="ALDOSE SUGAR DEHYDROGENASE YLII"/>
    <property type="match status" value="1"/>
</dbReference>
<keyword evidence="1" id="KW-0732">Signal</keyword>
<evidence type="ECO:0000259" key="2">
    <source>
        <dbReference type="Pfam" id="PF07995"/>
    </source>
</evidence>
<evidence type="ECO:0000313" key="4">
    <source>
        <dbReference type="Proteomes" id="UP000321249"/>
    </source>
</evidence>
<comment type="caution">
    <text evidence="3">The sequence shown here is derived from an EMBL/GenBank/DDBJ whole genome shotgun (WGS) entry which is preliminary data.</text>
</comment>
<feature type="chain" id="PRO_5023126511" evidence="1">
    <location>
        <begin position="26"/>
        <end position="408"/>
    </location>
</feature>
<dbReference type="PANTHER" id="PTHR19328">
    <property type="entry name" value="HEDGEHOG-INTERACTING PROTEIN"/>
    <property type="match status" value="1"/>
</dbReference>
<dbReference type="Gene3D" id="2.120.10.30">
    <property type="entry name" value="TolB, C-terminal domain"/>
    <property type="match status" value="1"/>
</dbReference>
<organism evidence="3 4">
    <name type="scientific">Allosphingosinicella ginsenosidimutans</name>
    <dbReference type="NCBI Taxonomy" id="1176539"/>
    <lineage>
        <taxon>Bacteria</taxon>
        <taxon>Pseudomonadati</taxon>
        <taxon>Pseudomonadota</taxon>
        <taxon>Alphaproteobacteria</taxon>
        <taxon>Sphingomonadales</taxon>
        <taxon>Sphingomonadaceae</taxon>
        <taxon>Allosphingosinicella</taxon>
    </lineage>
</organism>
<dbReference type="PROSITE" id="PS51257">
    <property type="entry name" value="PROKAR_LIPOPROTEIN"/>
    <property type="match status" value="1"/>
</dbReference>
<dbReference type="RefSeq" id="WP_147043261.1">
    <property type="nucleotide sequence ID" value="NZ_BAABIR010000004.1"/>
</dbReference>
<reference evidence="3 4" key="1">
    <citation type="journal article" date="2015" name="J. Microbiol.">
        <title>Sphingosinicella ginsenosidimutans sp. nov., with ginsenoside converting activity.</title>
        <authorList>
            <person name="Kim J.K."/>
            <person name="Kang M.S."/>
            <person name="Park S.C."/>
            <person name="Kim K.M."/>
            <person name="Choi K."/>
            <person name="Yoon M.H."/>
            <person name="Im W.T."/>
        </authorList>
    </citation>
    <scope>NUCLEOTIDE SEQUENCE [LARGE SCALE GENOMIC DNA]</scope>
    <source>
        <strain evidence="3 4">BS-11</strain>
    </source>
</reference>
<dbReference type="AlphaFoldDB" id="A0A5C6TTV2"/>
<accession>A0A5C6TTV2</accession>
<dbReference type="SUPFAM" id="SSF50952">
    <property type="entry name" value="Soluble quinoprotein glucose dehydrogenase"/>
    <property type="match status" value="1"/>
</dbReference>